<dbReference type="InterPro" id="IPR010610">
    <property type="entry name" value="EryCIII-like_C"/>
</dbReference>
<dbReference type="Proteomes" id="UP000198583">
    <property type="component" value="Unassembled WGS sequence"/>
</dbReference>
<accession>A0A1I6CZ15</accession>
<dbReference type="PANTHER" id="PTHR48050">
    <property type="entry name" value="STEROL 3-BETA-GLUCOSYLTRANSFERASE"/>
    <property type="match status" value="1"/>
</dbReference>
<dbReference type="GO" id="GO:0017000">
    <property type="term" value="P:antibiotic biosynthetic process"/>
    <property type="evidence" value="ECO:0007669"/>
    <property type="project" value="UniProtKB-ARBA"/>
</dbReference>
<sequence length="410" mass="44157">MRVLCTVAFSAAHARATLPLVAMLTSLGHEVLVAGPPSVLRGFADEPVQVAAVFPEVADQLADLLQGEVLTLPPDYDPFSDEMIVEFAAGPHITAAVQALLPVATEFRPELVLRGGIEFAGLLVAEHLGVPHVTTPTGVGQYMDRLTLLNALNERRAELRRPLHESLDSAHRYGRLDAVPPGYSFARQPMPPAFAYQQPTHHSAGERLPQWLADLDPARPLVVASTSTSGGVFESESSLELFDFDALPAQALDRSPLAHLEAMVAGLSSVDCEAVVLTGGLPVEATASHVHLVESLPQALLLQSADLLVSHGGYNSVREAMRAGVPSAVLPVLHDQMHNAHRVSELQLGVRVQDFGADAVAHACRRALTDDGIRAGVRRAQRHVLGLPSIRDVADYLERIVHRNRKLVRM</sequence>
<evidence type="ECO:0000313" key="3">
    <source>
        <dbReference type="EMBL" id="SFQ98506.1"/>
    </source>
</evidence>
<name>A0A1I6CZ15_9PSEU</name>
<dbReference type="GO" id="GO:0016758">
    <property type="term" value="F:hexosyltransferase activity"/>
    <property type="evidence" value="ECO:0007669"/>
    <property type="project" value="UniProtKB-ARBA"/>
</dbReference>
<dbReference type="RefSeq" id="WP_093588183.1">
    <property type="nucleotide sequence ID" value="NZ_FOYL01000001.1"/>
</dbReference>
<dbReference type="InterPro" id="IPR002213">
    <property type="entry name" value="UDP_glucos_trans"/>
</dbReference>
<dbReference type="SUPFAM" id="SSF53756">
    <property type="entry name" value="UDP-Glycosyltransferase/glycogen phosphorylase"/>
    <property type="match status" value="1"/>
</dbReference>
<evidence type="ECO:0000256" key="1">
    <source>
        <dbReference type="SAM" id="SignalP"/>
    </source>
</evidence>
<keyword evidence="4" id="KW-1185">Reference proteome</keyword>
<keyword evidence="3" id="KW-0808">Transferase</keyword>
<reference evidence="4" key="1">
    <citation type="submission" date="2016-10" db="EMBL/GenBank/DDBJ databases">
        <authorList>
            <person name="Varghese N."/>
            <person name="Submissions S."/>
        </authorList>
    </citation>
    <scope>NUCLEOTIDE SEQUENCE [LARGE SCALE GENOMIC DNA]</scope>
    <source>
        <strain evidence="4">DSM 44232</strain>
    </source>
</reference>
<feature type="chain" id="PRO_5011711101" evidence="1">
    <location>
        <begin position="17"/>
        <end position="410"/>
    </location>
</feature>
<dbReference type="Gene3D" id="3.40.50.2000">
    <property type="entry name" value="Glycogen Phosphorylase B"/>
    <property type="match status" value="2"/>
</dbReference>
<evidence type="ECO:0000259" key="2">
    <source>
        <dbReference type="Pfam" id="PF06722"/>
    </source>
</evidence>
<keyword evidence="1" id="KW-0732">Signal</keyword>
<gene>
    <name evidence="3" type="ORF">SAMN04488564_101638</name>
</gene>
<dbReference type="Pfam" id="PF06722">
    <property type="entry name" value="EryCIII-like_C"/>
    <property type="match status" value="1"/>
</dbReference>
<dbReference type="GO" id="GO:0008194">
    <property type="term" value="F:UDP-glycosyltransferase activity"/>
    <property type="evidence" value="ECO:0007669"/>
    <property type="project" value="InterPro"/>
</dbReference>
<feature type="domain" description="Erythromycin biosynthesis protein CIII-like C-terminal" evidence="2">
    <location>
        <begin position="264"/>
        <end position="398"/>
    </location>
</feature>
<organism evidence="3 4">
    <name type="scientific">Lentzea waywayandensis</name>
    <dbReference type="NCBI Taxonomy" id="84724"/>
    <lineage>
        <taxon>Bacteria</taxon>
        <taxon>Bacillati</taxon>
        <taxon>Actinomycetota</taxon>
        <taxon>Actinomycetes</taxon>
        <taxon>Pseudonocardiales</taxon>
        <taxon>Pseudonocardiaceae</taxon>
        <taxon>Lentzea</taxon>
    </lineage>
</organism>
<dbReference type="CDD" id="cd03784">
    <property type="entry name" value="GT1_Gtf-like"/>
    <property type="match status" value="1"/>
</dbReference>
<evidence type="ECO:0000313" key="4">
    <source>
        <dbReference type="Proteomes" id="UP000198583"/>
    </source>
</evidence>
<dbReference type="InterPro" id="IPR050426">
    <property type="entry name" value="Glycosyltransferase_28"/>
</dbReference>
<dbReference type="OrthoDB" id="6620093at2"/>
<dbReference type="STRING" id="84724.SAMN04488564_101638"/>
<protein>
    <submittedName>
        <fullName evidence="3">N-glycosyltransferase</fullName>
    </submittedName>
</protein>
<dbReference type="PANTHER" id="PTHR48050:SF13">
    <property type="entry name" value="STEROL 3-BETA-GLUCOSYLTRANSFERASE UGT80A2"/>
    <property type="match status" value="1"/>
</dbReference>
<dbReference type="AlphaFoldDB" id="A0A1I6CZ15"/>
<proteinExistence type="predicted"/>
<feature type="signal peptide" evidence="1">
    <location>
        <begin position="1"/>
        <end position="16"/>
    </location>
</feature>
<dbReference type="EMBL" id="FOYL01000001">
    <property type="protein sequence ID" value="SFQ98506.1"/>
    <property type="molecule type" value="Genomic_DNA"/>
</dbReference>